<reference evidence="9 10" key="1">
    <citation type="submission" date="2019-03" db="EMBL/GenBank/DDBJ databases">
        <title>An improved genome assembly of the fluke Schistosoma japonicum.</title>
        <authorList>
            <person name="Hu W."/>
            <person name="Luo F."/>
            <person name="Yin M."/>
            <person name="Mo X."/>
            <person name="Sun C."/>
            <person name="Wu Q."/>
            <person name="Zhu B."/>
            <person name="Xiang M."/>
            <person name="Wang J."/>
            <person name="Wang Y."/>
            <person name="Zhang T."/>
            <person name="Xu B."/>
            <person name="Zheng H."/>
            <person name="Feng Z."/>
        </authorList>
    </citation>
    <scope>NUCLEOTIDE SEQUENCE [LARGE SCALE GENOMIC DNA]</scope>
    <source>
        <strain evidence="9">HuSjv2</strain>
        <tissue evidence="9">Worms</tissue>
    </source>
</reference>
<feature type="domain" description="Reverse transcriptase RNase H-like" evidence="7">
    <location>
        <begin position="12"/>
        <end position="83"/>
    </location>
</feature>
<dbReference type="STRING" id="6182.A0A4Z2D2C5"/>
<evidence type="ECO:0000259" key="7">
    <source>
        <dbReference type="Pfam" id="PF17917"/>
    </source>
</evidence>
<dbReference type="AlphaFoldDB" id="A0A4Z2D2C5"/>
<evidence type="ECO:0000313" key="10">
    <source>
        <dbReference type="Proteomes" id="UP000311919"/>
    </source>
</evidence>
<sequence length="215" mass="24756">MDWPSLAAFSIFSRRLNDTESRYSTFGRELLAMYCAVRHFQHSIEGREFAIFTDHKPLTFSMKSSSDKYSPRESRHLDYISQFSTDIRHISGANNVVADALSRIHSLNRIQGIDLVKLAQLQSEDIDFHHELAATTLQLQTKTIGKGIARPVVPRSYRRVIFDTLHNLSHPGIRATRKLITDRFCWPKMNKDIKEWARTCIACQKNKVINIINAP</sequence>
<keyword evidence="6" id="KW-0695">RNA-directed DNA polymerase</keyword>
<dbReference type="SUPFAM" id="SSF56672">
    <property type="entry name" value="DNA/RNA polymerases"/>
    <property type="match status" value="1"/>
</dbReference>
<evidence type="ECO:0000256" key="6">
    <source>
        <dbReference type="ARBA" id="ARBA00022918"/>
    </source>
</evidence>
<feature type="domain" description="Integrase zinc-binding" evidence="8">
    <location>
        <begin position="153"/>
        <end position="207"/>
    </location>
</feature>
<dbReference type="CDD" id="cd09274">
    <property type="entry name" value="RNase_HI_RT_Ty3"/>
    <property type="match status" value="1"/>
</dbReference>
<dbReference type="InterPro" id="IPR050951">
    <property type="entry name" value="Retrovirus_Pol_polyprotein"/>
</dbReference>
<dbReference type="InterPro" id="IPR041373">
    <property type="entry name" value="RT_RNaseH"/>
</dbReference>
<evidence type="ECO:0000259" key="8">
    <source>
        <dbReference type="Pfam" id="PF17921"/>
    </source>
</evidence>
<accession>A0A4Z2D2C5</accession>
<keyword evidence="5" id="KW-0378">Hydrolase</keyword>
<comment type="caution">
    <text evidence="9">The sequence shown here is derived from an EMBL/GenBank/DDBJ whole genome shotgun (WGS) entry which is preliminary data.</text>
</comment>
<dbReference type="PANTHER" id="PTHR37984:SF5">
    <property type="entry name" value="PROTEIN NYNRIN-LIKE"/>
    <property type="match status" value="1"/>
</dbReference>
<evidence type="ECO:0000256" key="5">
    <source>
        <dbReference type="ARBA" id="ARBA00022801"/>
    </source>
</evidence>
<dbReference type="EMBL" id="SKCS01000363">
    <property type="protein sequence ID" value="TNN10300.1"/>
    <property type="molecule type" value="Genomic_DNA"/>
</dbReference>
<keyword evidence="10" id="KW-1185">Reference proteome</keyword>
<dbReference type="Gene3D" id="1.10.340.70">
    <property type="match status" value="1"/>
</dbReference>
<dbReference type="Proteomes" id="UP000311919">
    <property type="component" value="Unassembled WGS sequence"/>
</dbReference>
<organism evidence="9 10">
    <name type="scientific">Schistosoma japonicum</name>
    <name type="common">Blood fluke</name>
    <dbReference type="NCBI Taxonomy" id="6182"/>
    <lineage>
        <taxon>Eukaryota</taxon>
        <taxon>Metazoa</taxon>
        <taxon>Spiralia</taxon>
        <taxon>Lophotrochozoa</taxon>
        <taxon>Platyhelminthes</taxon>
        <taxon>Trematoda</taxon>
        <taxon>Digenea</taxon>
        <taxon>Strigeidida</taxon>
        <taxon>Schistosomatoidea</taxon>
        <taxon>Schistosomatidae</taxon>
        <taxon>Schistosoma</taxon>
    </lineage>
</organism>
<evidence type="ECO:0000313" key="9">
    <source>
        <dbReference type="EMBL" id="TNN10300.1"/>
    </source>
</evidence>
<dbReference type="FunFam" id="1.10.340.70:FF:000004">
    <property type="entry name" value="Retrovirus-related Pol polyprotein from transposon 297-like Protein"/>
    <property type="match status" value="1"/>
</dbReference>
<dbReference type="InterPro" id="IPR041588">
    <property type="entry name" value="Integrase_H2C2"/>
</dbReference>
<dbReference type="GO" id="GO:0003964">
    <property type="term" value="F:RNA-directed DNA polymerase activity"/>
    <property type="evidence" value="ECO:0007669"/>
    <property type="project" value="UniProtKB-KW"/>
</dbReference>
<dbReference type="OrthoDB" id="6279772at2759"/>
<keyword evidence="1" id="KW-0808">Transferase</keyword>
<proteinExistence type="predicted"/>
<gene>
    <name evidence="9" type="ORF">EWB00_005505</name>
</gene>
<dbReference type="GO" id="GO:0004519">
    <property type="term" value="F:endonuclease activity"/>
    <property type="evidence" value="ECO:0007669"/>
    <property type="project" value="UniProtKB-KW"/>
</dbReference>
<name>A0A4Z2D2C5_SCHJA</name>
<evidence type="ECO:0000256" key="4">
    <source>
        <dbReference type="ARBA" id="ARBA00022759"/>
    </source>
</evidence>
<evidence type="ECO:0000256" key="3">
    <source>
        <dbReference type="ARBA" id="ARBA00022722"/>
    </source>
</evidence>
<evidence type="ECO:0000256" key="2">
    <source>
        <dbReference type="ARBA" id="ARBA00022695"/>
    </source>
</evidence>
<dbReference type="Pfam" id="PF17921">
    <property type="entry name" value="Integrase_H2C2"/>
    <property type="match status" value="1"/>
</dbReference>
<dbReference type="Pfam" id="PF17917">
    <property type="entry name" value="RT_RNaseH"/>
    <property type="match status" value="1"/>
</dbReference>
<protein>
    <submittedName>
        <fullName evidence="9">Retrovirus-related Pol polyprotein from transposon 17.6</fullName>
    </submittedName>
</protein>
<keyword evidence="3" id="KW-0540">Nuclease</keyword>
<keyword evidence="4" id="KW-0255">Endonuclease</keyword>
<evidence type="ECO:0000256" key="1">
    <source>
        <dbReference type="ARBA" id="ARBA00022679"/>
    </source>
</evidence>
<dbReference type="GO" id="GO:0016787">
    <property type="term" value="F:hydrolase activity"/>
    <property type="evidence" value="ECO:0007669"/>
    <property type="project" value="UniProtKB-KW"/>
</dbReference>
<keyword evidence="2" id="KW-0548">Nucleotidyltransferase</keyword>
<dbReference type="InterPro" id="IPR043502">
    <property type="entry name" value="DNA/RNA_pol_sf"/>
</dbReference>
<dbReference type="PANTHER" id="PTHR37984">
    <property type="entry name" value="PROTEIN CBG26694"/>
    <property type="match status" value="1"/>
</dbReference>